<dbReference type="PANTHER" id="PTHR47359:SF3">
    <property type="entry name" value="NLP_P60 DOMAIN-CONTAINING PROTEIN-RELATED"/>
    <property type="match status" value="1"/>
</dbReference>
<comment type="caution">
    <text evidence="6">The sequence shown here is derived from an EMBL/GenBank/DDBJ whole genome shotgun (WGS) entry which is preliminary data.</text>
</comment>
<dbReference type="Pfam" id="PF18348">
    <property type="entry name" value="SH3_16"/>
    <property type="match status" value="1"/>
</dbReference>
<dbReference type="InterPro" id="IPR038765">
    <property type="entry name" value="Papain-like_cys_pep_sf"/>
</dbReference>
<dbReference type="InterPro" id="IPR041382">
    <property type="entry name" value="SH3_16"/>
</dbReference>
<dbReference type="Proteomes" id="UP001227162">
    <property type="component" value="Unassembled WGS sequence"/>
</dbReference>
<reference evidence="6" key="1">
    <citation type="submission" date="2022-07" db="EMBL/GenBank/DDBJ databases">
        <authorList>
            <person name="Otstavnykh N."/>
            <person name="Isaeva M."/>
            <person name="Bystritskaya E."/>
        </authorList>
    </citation>
    <scope>NUCLEOTIDE SEQUENCE</scope>
    <source>
        <strain evidence="6">10Alg 79</strain>
    </source>
</reference>
<evidence type="ECO:0000256" key="3">
    <source>
        <dbReference type="ARBA" id="ARBA00022801"/>
    </source>
</evidence>
<dbReference type="RefSeq" id="WP_371832374.1">
    <property type="nucleotide sequence ID" value="NZ_JANFFA010000002.1"/>
</dbReference>
<keyword evidence="3" id="KW-0378">Hydrolase</keyword>
<evidence type="ECO:0000256" key="1">
    <source>
        <dbReference type="ARBA" id="ARBA00007074"/>
    </source>
</evidence>
<proteinExistence type="inferred from homology"/>
<evidence type="ECO:0000313" key="6">
    <source>
        <dbReference type="EMBL" id="MDQ2094532.1"/>
    </source>
</evidence>
<dbReference type="EMBL" id="JANFFA010000002">
    <property type="protein sequence ID" value="MDQ2094532.1"/>
    <property type="molecule type" value="Genomic_DNA"/>
</dbReference>
<dbReference type="Pfam" id="PF00877">
    <property type="entry name" value="NLPC_P60"/>
    <property type="match status" value="1"/>
</dbReference>
<reference evidence="6" key="2">
    <citation type="submission" date="2023-04" db="EMBL/GenBank/DDBJ databases">
        <title>'Rhodoalgimonas zhirmunskyi' gen. nov., isolated from a red alga.</title>
        <authorList>
            <person name="Nedashkovskaya O.I."/>
            <person name="Otstavnykh N.Y."/>
            <person name="Bystritskaya E.P."/>
            <person name="Balabanova L.A."/>
            <person name="Isaeva M.P."/>
        </authorList>
    </citation>
    <scope>NUCLEOTIDE SEQUENCE</scope>
    <source>
        <strain evidence="6">10Alg 79</strain>
    </source>
</reference>
<comment type="similarity">
    <text evidence="1">Belongs to the peptidase C40 family.</text>
</comment>
<evidence type="ECO:0000256" key="2">
    <source>
        <dbReference type="ARBA" id="ARBA00022670"/>
    </source>
</evidence>
<dbReference type="GO" id="GO:0008234">
    <property type="term" value="F:cysteine-type peptidase activity"/>
    <property type="evidence" value="ECO:0007669"/>
    <property type="project" value="UniProtKB-KW"/>
</dbReference>
<sequence length="257" mass="27909">MVEAERFVEGAARQLSVPVADLLHAPGGRRERQVVTGACLSVFEERDGWSFVRAEADGYVGYIQSNLLESAQEATHIVNARATHLYPEADFKAHELESLSMGARLNVLSVGPRFAETDKGFVPKAHLRALDDTEHDPVTVAERLIGTPYLWGGNSAFGIDCSGLVQMGLLACGLACPGDSDMQEAALGEDLGNRAPRRGDLYFWKGHVAFVADEETLLHANVHHMAVAHEGLEEAVNRIAEQGDGPVTARKRLELTK</sequence>
<dbReference type="PROSITE" id="PS51935">
    <property type="entry name" value="NLPC_P60"/>
    <property type="match status" value="1"/>
</dbReference>
<name>A0AAJ1UEF0_9RHOB</name>
<dbReference type="GO" id="GO:0006508">
    <property type="term" value="P:proteolysis"/>
    <property type="evidence" value="ECO:0007669"/>
    <property type="project" value="UniProtKB-KW"/>
</dbReference>
<dbReference type="SUPFAM" id="SSF54001">
    <property type="entry name" value="Cysteine proteinases"/>
    <property type="match status" value="1"/>
</dbReference>
<keyword evidence="4" id="KW-0788">Thiol protease</keyword>
<dbReference type="Gene3D" id="3.90.1720.10">
    <property type="entry name" value="endopeptidase domain like (from Nostoc punctiforme)"/>
    <property type="match status" value="1"/>
</dbReference>
<dbReference type="AlphaFoldDB" id="A0AAJ1UEF0"/>
<evidence type="ECO:0000256" key="4">
    <source>
        <dbReference type="ARBA" id="ARBA00022807"/>
    </source>
</evidence>
<dbReference type="PANTHER" id="PTHR47359">
    <property type="entry name" value="PEPTIDOGLYCAN DL-ENDOPEPTIDASE CWLO"/>
    <property type="match status" value="1"/>
</dbReference>
<accession>A0AAJ1UEF0</accession>
<organism evidence="6 7">
    <name type="scientific">Rhodalgimonas zhirmunskyi</name>
    <dbReference type="NCBI Taxonomy" id="2964767"/>
    <lineage>
        <taxon>Bacteria</taxon>
        <taxon>Pseudomonadati</taxon>
        <taxon>Pseudomonadota</taxon>
        <taxon>Alphaproteobacteria</taxon>
        <taxon>Rhodobacterales</taxon>
        <taxon>Roseobacteraceae</taxon>
        <taxon>Rhodalgimonas</taxon>
    </lineage>
</organism>
<dbReference type="InterPro" id="IPR000064">
    <property type="entry name" value="NLP_P60_dom"/>
</dbReference>
<evidence type="ECO:0000259" key="5">
    <source>
        <dbReference type="PROSITE" id="PS51935"/>
    </source>
</evidence>
<keyword evidence="7" id="KW-1185">Reference proteome</keyword>
<evidence type="ECO:0000313" key="7">
    <source>
        <dbReference type="Proteomes" id="UP001227162"/>
    </source>
</evidence>
<protein>
    <submittedName>
        <fullName evidence="6">NlpC/P60 family protein</fullName>
    </submittedName>
</protein>
<keyword evidence="2" id="KW-0645">Protease</keyword>
<feature type="domain" description="NlpC/P60" evidence="5">
    <location>
        <begin position="131"/>
        <end position="254"/>
    </location>
</feature>
<gene>
    <name evidence="6" type="ORF">NOI20_10465</name>
</gene>
<dbReference type="InterPro" id="IPR051794">
    <property type="entry name" value="PG_Endopeptidase_C40"/>
</dbReference>